<evidence type="ECO:0000256" key="1">
    <source>
        <dbReference type="SAM" id="Phobius"/>
    </source>
</evidence>
<organism evidence="2 3">
    <name type="scientific">Croceibacterium xixiisoli</name>
    <dbReference type="NCBI Taxonomy" id="1476466"/>
    <lineage>
        <taxon>Bacteria</taxon>
        <taxon>Pseudomonadati</taxon>
        <taxon>Pseudomonadota</taxon>
        <taxon>Alphaproteobacteria</taxon>
        <taxon>Sphingomonadales</taxon>
        <taxon>Erythrobacteraceae</taxon>
        <taxon>Croceibacterium</taxon>
    </lineage>
</organism>
<proteinExistence type="predicted"/>
<dbReference type="OrthoDB" id="9797953at2"/>
<accession>A0A6I4TUG3</accession>
<dbReference type="AlphaFoldDB" id="A0A6I4TUG3"/>
<dbReference type="Proteomes" id="UP000469430">
    <property type="component" value="Unassembled WGS sequence"/>
</dbReference>
<gene>
    <name evidence="2" type="ORF">GRI97_07855</name>
</gene>
<protein>
    <submittedName>
        <fullName evidence="2">Uncharacterized protein</fullName>
    </submittedName>
</protein>
<name>A0A6I4TUG3_9SPHN</name>
<dbReference type="EMBL" id="WTYJ01000001">
    <property type="protein sequence ID" value="MXO98899.1"/>
    <property type="molecule type" value="Genomic_DNA"/>
</dbReference>
<evidence type="ECO:0000313" key="2">
    <source>
        <dbReference type="EMBL" id="MXO98899.1"/>
    </source>
</evidence>
<keyword evidence="3" id="KW-1185">Reference proteome</keyword>
<evidence type="ECO:0000313" key="3">
    <source>
        <dbReference type="Proteomes" id="UP000469430"/>
    </source>
</evidence>
<keyword evidence="1" id="KW-1133">Transmembrane helix</keyword>
<sequence length="60" mass="6620">MTIAQRIIYVAAGSHFTAALIRDGAEWRTFFYGSFAIGAIAGSWMLIDRLRGRSKPIATD</sequence>
<reference evidence="2 3" key="1">
    <citation type="submission" date="2019-12" db="EMBL/GenBank/DDBJ databases">
        <title>Genomic-based taxomic classification of the family Erythrobacteraceae.</title>
        <authorList>
            <person name="Xu L."/>
        </authorList>
    </citation>
    <scope>NUCLEOTIDE SEQUENCE [LARGE SCALE GENOMIC DNA]</scope>
    <source>
        <strain evidence="2 3">S36</strain>
    </source>
</reference>
<dbReference type="RefSeq" id="WP_161390490.1">
    <property type="nucleotide sequence ID" value="NZ_JBHSCP010000001.1"/>
</dbReference>
<keyword evidence="1" id="KW-0812">Transmembrane</keyword>
<keyword evidence="1" id="KW-0472">Membrane</keyword>
<feature type="transmembrane region" description="Helical" evidence="1">
    <location>
        <begin position="30"/>
        <end position="47"/>
    </location>
</feature>
<comment type="caution">
    <text evidence="2">The sequence shown here is derived from an EMBL/GenBank/DDBJ whole genome shotgun (WGS) entry which is preliminary data.</text>
</comment>